<dbReference type="GO" id="GO:0003676">
    <property type="term" value="F:nucleic acid binding"/>
    <property type="evidence" value="ECO:0007669"/>
    <property type="project" value="InterPro"/>
</dbReference>
<proteinExistence type="predicted"/>
<keyword evidence="1" id="KW-0645">Protease</keyword>
<dbReference type="InterPro" id="IPR012337">
    <property type="entry name" value="RNaseH-like_sf"/>
</dbReference>
<protein>
    <recommendedName>
        <fullName evidence="2">Integrase catalytic domain-containing protein</fullName>
    </recommendedName>
</protein>
<keyword evidence="4" id="KW-1185">Reference proteome</keyword>
<evidence type="ECO:0000313" key="3">
    <source>
        <dbReference type="EMBL" id="RDY00018.1"/>
    </source>
</evidence>
<reference evidence="3" key="1">
    <citation type="submission" date="2018-05" db="EMBL/GenBank/DDBJ databases">
        <title>Draft genome of Mucuna pruriens seed.</title>
        <authorList>
            <person name="Nnadi N.E."/>
            <person name="Vos R."/>
            <person name="Hasami M.H."/>
            <person name="Devisetty U.K."/>
            <person name="Aguiy J.C."/>
        </authorList>
    </citation>
    <scope>NUCLEOTIDE SEQUENCE [LARGE SCALE GENOMIC DNA]</scope>
    <source>
        <strain evidence="3">JCA_2017</strain>
    </source>
</reference>
<dbReference type="Pfam" id="PF25597">
    <property type="entry name" value="SH3_retrovirus"/>
    <property type="match status" value="1"/>
</dbReference>
<feature type="domain" description="Integrase catalytic" evidence="2">
    <location>
        <begin position="91"/>
        <end position="212"/>
    </location>
</feature>
<dbReference type="SUPFAM" id="SSF53098">
    <property type="entry name" value="Ribonuclease H-like"/>
    <property type="match status" value="1"/>
</dbReference>
<dbReference type="InterPro" id="IPR001584">
    <property type="entry name" value="Integrase_cat-core"/>
</dbReference>
<dbReference type="GO" id="GO:0008233">
    <property type="term" value="F:peptidase activity"/>
    <property type="evidence" value="ECO:0007669"/>
    <property type="project" value="UniProtKB-KW"/>
</dbReference>
<name>A0A371HB36_MUCPR</name>
<dbReference type="GO" id="GO:0015074">
    <property type="term" value="P:DNA integration"/>
    <property type="evidence" value="ECO:0007669"/>
    <property type="project" value="InterPro"/>
</dbReference>
<dbReference type="STRING" id="157652.A0A371HB36"/>
<comment type="caution">
    <text evidence="3">The sequence shown here is derived from an EMBL/GenBank/DDBJ whole genome shotgun (WGS) entry which is preliminary data.</text>
</comment>
<dbReference type="Proteomes" id="UP000257109">
    <property type="component" value="Unassembled WGS sequence"/>
</dbReference>
<dbReference type="Pfam" id="PF22936">
    <property type="entry name" value="Pol_BBD"/>
    <property type="match status" value="1"/>
</dbReference>
<evidence type="ECO:0000313" key="4">
    <source>
        <dbReference type="Proteomes" id="UP000257109"/>
    </source>
</evidence>
<organism evidence="3 4">
    <name type="scientific">Mucuna pruriens</name>
    <name type="common">Velvet bean</name>
    <name type="synonym">Dolichos pruriens</name>
    <dbReference type="NCBI Taxonomy" id="157652"/>
    <lineage>
        <taxon>Eukaryota</taxon>
        <taxon>Viridiplantae</taxon>
        <taxon>Streptophyta</taxon>
        <taxon>Embryophyta</taxon>
        <taxon>Tracheophyta</taxon>
        <taxon>Spermatophyta</taxon>
        <taxon>Magnoliopsida</taxon>
        <taxon>eudicotyledons</taxon>
        <taxon>Gunneridae</taxon>
        <taxon>Pentapetalae</taxon>
        <taxon>rosids</taxon>
        <taxon>fabids</taxon>
        <taxon>Fabales</taxon>
        <taxon>Fabaceae</taxon>
        <taxon>Papilionoideae</taxon>
        <taxon>50 kb inversion clade</taxon>
        <taxon>NPAAA clade</taxon>
        <taxon>indigoferoid/millettioid clade</taxon>
        <taxon>Phaseoleae</taxon>
        <taxon>Mucuna</taxon>
    </lineage>
</organism>
<feature type="non-terminal residue" evidence="3">
    <location>
        <position position="1"/>
    </location>
</feature>
<dbReference type="GO" id="GO:0006508">
    <property type="term" value="P:proteolysis"/>
    <property type="evidence" value="ECO:0007669"/>
    <property type="project" value="UniProtKB-KW"/>
</dbReference>
<dbReference type="PANTHER" id="PTHR42648:SF18">
    <property type="entry name" value="RETROTRANSPOSON, UNCLASSIFIED-LIKE PROTEIN"/>
    <property type="match status" value="1"/>
</dbReference>
<dbReference type="InterPro" id="IPR054722">
    <property type="entry name" value="PolX-like_BBD"/>
</dbReference>
<dbReference type="OrthoDB" id="6776856at2759"/>
<dbReference type="Gene3D" id="3.30.420.10">
    <property type="entry name" value="Ribonuclease H-like superfamily/Ribonuclease H"/>
    <property type="match status" value="1"/>
</dbReference>
<gene>
    <name evidence="3" type="ORF">CR513_16853</name>
</gene>
<sequence length="345" mass="40030">MCGYKEKFVELEEKVRENVSFGYSSKVQIQEKCTILISLKDGSHKFIKDVYYVSKLRSNIFSFEQLVKKGYEILMKENCLWLKDQTSNLHKSKTFVILKIFKALVEKESDYVIKALRSNRGGVFTSKEFNKLCEKNGICCPLMVPRTPQQNGVAERKNRTILNMARCMLKVKSMPKEFCDEVVSCAECQRSNTSRSMKWSGVKPKVDHFRVFGSITYTHVPNQARSKLNDRSVKHVFIGYCSNSKGYKLYNPNNGKMIVIPNEFSTRPLSPTPSIHEASSLEGSLNERTQKMRSIQKIYDETKIINDLFCLFVDNEHLTFDKVMKEKRWRQAMEEEIKAIKKNDT</sequence>
<evidence type="ECO:0000259" key="2">
    <source>
        <dbReference type="PROSITE" id="PS50994"/>
    </source>
</evidence>
<dbReference type="AlphaFoldDB" id="A0A371HB36"/>
<dbReference type="InterPro" id="IPR036397">
    <property type="entry name" value="RNaseH_sf"/>
</dbReference>
<accession>A0A371HB36</accession>
<dbReference type="PANTHER" id="PTHR42648">
    <property type="entry name" value="TRANSPOSASE, PUTATIVE-RELATED"/>
    <property type="match status" value="1"/>
</dbReference>
<dbReference type="EMBL" id="QJKJ01003088">
    <property type="protein sequence ID" value="RDY00018.1"/>
    <property type="molecule type" value="Genomic_DNA"/>
</dbReference>
<dbReference type="PROSITE" id="PS50994">
    <property type="entry name" value="INTEGRASE"/>
    <property type="match status" value="1"/>
</dbReference>
<keyword evidence="1" id="KW-0378">Hydrolase</keyword>
<evidence type="ECO:0000256" key="1">
    <source>
        <dbReference type="ARBA" id="ARBA00022670"/>
    </source>
</evidence>
<dbReference type="InterPro" id="IPR057670">
    <property type="entry name" value="SH3_retrovirus"/>
</dbReference>
<dbReference type="InterPro" id="IPR039537">
    <property type="entry name" value="Retrotran_Ty1/copia-like"/>
</dbReference>